<dbReference type="FunFam" id="3.40.50.720:FF:000203">
    <property type="entry name" value="D-3-phosphoglycerate dehydrogenase (SerA)"/>
    <property type="match status" value="1"/>
</dbReference>
<proteinExistence type="inferred from homology"/>
<dbReference type="GO" id="GO:0051287">
    <property type="term" value="F:NAD binding"/>
    <property type="evidence" value="ECO:0007669"/>
    <property type="project" value="InterPro"/>
</dbReference>
<dbReference type="PANTHER" id="PTHR42789">
    <property type="entry name" value="D-ISOMER SPECIFIC 2-HYDROXYACID DEHYDROGENASE FAMILY PROTEIN (AFU_ORTHOLOGUE AFUA_6G10090)"/>
    <property type="match status" value="1"/>
</dbReference>
<dbReference type="CDD" id="cd12173">
    <property type="entry name" value="PGDH_4"/>
    <property type="match status" value="1"/>
</dbReference>
<dbReference type="PROSITE" id="PS00065">
    <property type="entry name" value="D_2_HYDROXYACID_DH_1"/>
    <property type="match status" value="1"/>
</dbReference>
<dbReference type="Pfam" id="PF00389">
    <property type="entry name" value="2-Hacid_dh"/>
    <property type="match status" value="1"/>
</dbReference>
<dbReference type="PATRIC" id="fig|1698259.3.peg.1404"/>
<reference evidence="8 9" key="1">
    <citation type="journal article" date="2016" name="Sci. Rep.">
        <title>Metabolic traits of an uncultured archaeal lineage -MSBL1- from brine pools of the Red Sea.</title>
        <authorList>
            <person name="Mwirichia R."/>
            <person name="Alam I."/>
            <person name="Rashid M."/>
            <person name="Vinu M."/>
            <person name="Ba-Alawi W."/>
            <person name="Anthony Kamau A."/>
            <person name="Kamanda Ngugi D."/>
            <person name="Goker M."/>
            <person name="Klenk H.P."/>
            <person name="Bajic V."/>
            <person name="Stingl U."/>
        </authorList>
    </citation>
    <scope>NUCLEOTIDE SEQUENCE [LARGE SCALE GENOMIC DNA]</scope>
    <source>
        <strain evidence="8">SCGC-AAA259A05</strain>
    </source>
</reference>
<keyword evidence="4" id="KW-0520">NAD</keyword>
<dbReference type="InterPro" id="IPR006140">
    <property type="entry name" value="D-isomer_DH_NAD-bd"/>
</dbReference>
<dbReference type="PANTHER" id="PTHR42789:SF1">
    <property type="entry name" value="D-ISOMER SPECIFIC 2-HYDROXYACID DEHYDROGENASE FAMILY PROTEIN (AFU_ORTHOLOGUE AFUA_6G10090)"/>
    <property type="match status" value="1"/>
</dbReference>
<dbReference type="PROSITE" id="PS00671">
    <property type="entry name" value="D_2_HYDROXYACID_DH_3"/>
    <property type="match status" value="1"/>
</dbReference>
<keyword evidence="2" id="KW-0028">Amino-acid biosynthesis</keyword>
<evidence type="ECO:0000256" key="1">
    <source>
        <dbReference type="ARBA" id="ARBA00005854"/>
    </source>
</evidence>
<dbReference type="Proteomes" id="UP000070163">
    <property type="component" value="Unassembled WGS sequence"/>
</dbReference>
<dbReference type="GO" id="GO:0016616">
    <property type="term" value="F:oxidoreductase activity, acting on the CH-OH group of donors, NAD or NADP as acceptor"/>
    <property type="evidence" value="ECO:0007669"/>
    <property type="project" value="InterPro"/>
</dbReference>
<feature type="domain" description="D-isomer specific 2-hydroxyacid dehydrogenase catalytic" evidence="6">
    <location>
        <begin position="3"/>
        <end position="300"/>
    </location>
</feature>
<dbReference type="InterPro" id="IPR029752">
    <property type="entry name" value="D-isomer_DH_CS1"/>
</dbReference>
<evidence type="ECO:0008006" key="10">
    <source>
        <dbReference type="Google" id="ProtNLM"/>
    </source>
</evidence>
<protein>
    <recommendedName>
        <fullName evidence="10">3-phosphoglycerate dehydrogenase</fullName>
    </recommendedName>
</protein>
<comment type="similarity">
    <text evidence="1 5">Belongs to the D-isomer specific 2-hydroxyacid dehydrogenase family.</text>
</comment>
<evidence type="ECO:0000256" key="2">
    <source>
        <dbReference type="ARBA" id="ARBA00022605"/>
    </source>
</evidence>
<evidence type="ECO:0000313" key="8">
    <source>
        <dbReference type="EMBL" id="KXA91451.1"/>
    </source>
</evidence>
<sequence length="302" mass="33198">MKVLVADPIHEDGLARLREFAEVELSTDLSHDDLIEKVPEFDAMVVRSATKVGKDVLEAAENLKLIVRAGVGLDNIDLDSAEKIGIKVKNTPEASTNAVAELTMAFMLSWARKMLQADGSLRDGKWIKSQLVGTELRNKTLGIVGVGRIGLEVARKAKAFDMALLGYDIRKRKKFRKLGGEYVKLEKLLKKSDYVTLHVSLSPDTKYMIDKPEIDLMKDSAVLINTARGSVVNEEALIEALLEGKIAGACLDDYEEDPLEDGRLVDLKNNILTPHIGASTEEAQSGVGLLVAEKVKEVLKEY</sequence>
<keyword evidence="3 5" id="KW-0560">Oxidoreductase</keyword>
<dbReference type="EMBL" id="LHXJ01000008">
    <property type="protein sequence ID" value="KXA91451.1"/>
    <property type="molecule type" value="Genomic_DNA"/>
</dbReference>
<evidence type="ECO:0000259" key="6">
    <source>
        <dbReference type="Pfam" id="PF00389"/>
    </source>
</evidence>
<dbReference type="Pfam" id="PF02826">
    <property type="entry name" value="2-Hacid_dh_C"/>
    <property type="match status" value="1"/>
</dbReference>
<evidence type="ECO:0000259" key="7">
    <source>
        <dbReference type="Pfam" id="PF02826"/>
    </source>
</evidence>
<keyword evidence="9" id="KW-1185">Reference proteome</keyword>
<dbReference type="Gene3D" id="3.40.50.720">
    <property type="entry name" value="NAD(P)-binding Rossmann-like Domain"/>
    <property type="match status" value="2"/>
</dbReference>
<dbReference type="SUPFAM" id="SSF52283">
    <property type="entry name" value="Formate/glycerate dehydrogenase catalytic domain-like"/>
    <property type="match status" value="1"/>
</dbReference>
<dbReference type="AlphaFoldDB" id="A0A133UB71"/>
<evidence type="ECO:0000256" key="5">
    <source>
        <dbReference type="RuleBase" id="RU003719"/>
    </source>
</evidence>
<accession>A0A133UB71</accession>
<gene>
    <name evidence="8" type="ORF">AKJ57_01070</name>
</gene>
<dbReference type="SUPFAM" id="SSF51735">
    <property type="entry name" value="NAD(P)-binding Rossmann-fold domains"/>
    <property type="match status" value="1"/>
</dbReference>
<name>A0A133UB71_9EURY</name>
<organism evidence="8 9">
    <name type="scientific">candidate division MSBL1 archaeon SCGC-AAA259A05</name>
    <dbReference type="NCBI Taxonomy" id="1698259"/>
    <lineage>
        <taxon>Archaea</taxon>
        <taxon>Methanobacteriati</taxon>
        <taxon>Methanobacteriota</taxon>
        <taxon>candidate division MSBL1</taxon>
    </lineage>
</organism>
<dbReference type="InterPro" id="IPR029753">
    <property type="entry name" value="D-isomer_DH_CS"/>
</dbReference>
<feature type="domain" description="D-isomer specific 2-hydroxyacid dehydrogenase NAD-binding" evidence="7">
    <location>
        <begin position="104"/>
        <end position="277"/>
    </location>
</feature>
<dbReference type="InterPro" id="IPR006139">
    <property type="entry name" value="D-isomer_2_OHA_DH_cat_dom"/>
</dbReference>
<evidence type="ECO:0000256" key="3">
    <source>
        <dbReference type="ARBA" id="ARBA00023002"/>
    </source>
</evidence>
<comment type="caution">
    <text evidence="8">The sequence shown here is derived from an EMBL/GenBank/DDBJ whole genome shotgun (WGS) entry which is preliminary data.</text>
</comment>
<evidence type="ECO:0000313" key="9">
    <source>
        <dbReference type="Proteomes" id="UP000070163"/>
    </source>
</evidence>
<dbReference type="InterPro" id="IPR050857">
    <property type="entry name" value="D-2-hydroxyacid_DH"/>
</dbReference>
<dbReference type="InterPro" id="IPR036291">
    <property type="entry name" value="NAD(P)-bd_dom_sf"/>
</dbReference>
<dbReference type="GO" id="GO:0008652">
    <property type="term" value="P:amino acid biosynthetic process"/>
    <property type="evidence" value="ECO:0007669"/>
    <property type="project" value="UniProtKB-KW"/>
</dbReference>
<evidence type="ECO:0000256" key="4">
    <source>
        <dbReference type="ARBA" id="ARBA00023027"/>
    </source>
</evidence>